<evidence type="ECO:0000256" key="2">
    <source>
        <dbReference type="ARBA" id="ARBA00009610"/>
    </source>
</evidence>
<dbReference type="AlphaFoldDB" id="A0A5A8EJ65"/>
<evidence type="ECO:0000259" key="5">
    <source>
        <dbReference type="Pfam" id="PF10181"/>
    </source>
</evidence>
<name>A0A5A8EJ65_CAFRO</name>
<evidence type="ECO:0000313" key="7">
    <source>
        <dbReference type="EMBL" id="KAA0177649.1"/>
    </source>
</evidence>
<evidence type="ECO:0000313" key="8">
    <source>
        <dbReference type="Proteomes" id="UP000322899"/>
    </source>
</evidence>
<comment type="pathway">
    <text evidence="1">Glycolipid biosynthesis; glycosylphosphatidylinositol-anchor biosynthesis.</text>
</comment>
<dbReference type="EMBL" id="VLTO01000003">
    <property type="protein sequence ID" value="KAA0177649.1"/>
    <property type="molecule type" value="Genomic_DNA"/>
</dbReference>
<accession>A0A5A8EJ65</accession>
<evidence type="ECO:0000313" key="6">
    <source>
        <dbReference type="EMBL" id="KAA0168381.1"/>
    </source>
</evidence>
<dbReference type="GO" id="GO:0006506">
    <property type="term" value="P:GPI anchor biosynthetic process"/>
    <property type="evidence" value="ECO:0007669"/>
    <property type="project" value="InterPro"/>
</dbReference>
<proteinExistence type="inferred from homology"/>
<comment type="similarity">
    <text evidence="2">Belongs to the PIGH family.</text>
</comment>
<dbReference type="PANTHER" id="PTHR15231:SF1">
    <property type="entry name" value="PHOSPHATIDYLINOSITOL N-ACETYLGLUCOSAMINYLTRANSFERASE SUBUNIT H"/>
    <property type="match status" value="1"/>
</dbReference>
<dbReference type="InterPro" id="IPR019328">
    <property type="entry name" value="PIGH-H_dom"/>
</dbReference>
<dbReference type="Pfam" id="PF10181">
    <property type="entry name" value="PIG-H"/>
    <property type="match status" value="1"/>
</dbReference>
<organism evidence="7 8">
    <name type="scientific">Cafeteria roenbergensis</name>
    <name type="common">Marine flagellate</name>
    <dbReference type="NCBI Taxonomy" id="33653"/>
    <lineage>
        <taxon>Eukaryota</taxon>
        <taxon>Sar</taxon>
        <taxon>Stramenopiles</taxon>
        <taxon>Bigyra</taxon>
        <taxon>Opalozoa</taxon>
        <taxon>Bicosoecida</taxon>
        <taxon>Cafeteriaceae</taxon>
        <taxon>Cafeteria</taxon>
    </lineage>
</organism>
<dbReference type="Proteomes" id="UP000322899">
    <property type="component" value="Unassembled WGS sequence"/>
</dbReference>
<evidence type="ECO:0000313" key="9">
    <source>
        <dbReference type="Proteomes" id="UP000325113"/>
    </source>
</evidence>
<evidence type="ECO:0000256" key="4">
    <source>
        <dbReference type="SAM" id="Phobius"/>
    </source>
</evidence>
<gene>
    <name evidence="7" type="ORF">FNF27_00822</name>
    <name evidence="6" type="ORF">FNF31_00263</name>
</gene>
<evidence type="ECO:0000256" key="3">
    <source>
        <dbReference type="SAM" id="MobiDB-lite"/>
    </source>
</evidence>
<keyword evidence="4" id="KW-0472">Membrane</keyword>
<feature type="transmembrane region" description="Helical" evidence="4">
    <location>
        <begin position="43"/>
        <end position="62"/>
    </location>
</feature>
<reference evidence="8 9" key="1">
    <citation type="submission" date="2019-07" db="EMBL/GenBank/DDBJ databases">
        <title>Genomes of Cafeteria roenbergensis.</title>
        <authorList>
            <person name="Fischer M.G."/>
            <person name="Hackl T."/>
            <person name="Roman M."/>
        </authorList>
    </citation>
    <scope>NUCLEOTIDE SEQUENCE [LARGE SCALE GENOMIC DNA]</scope>
    <source>
        <strain evidence="6 9">Cflag</strain>
        <strain evidence="7 8">E4-10P</strain>
    </source>
</reference>
<dbReference type="EMBL" id="VLTM01000002">
    <property type="protein sequence ID" value="KAA0168381.1"/>
    <property type="molecule type" value="Genomic_DNA"/>
</dbReference>
<feature type="region of interest" description="Disordered" evidence="3">
    <location>
        <begin position="194"/>
        <end position="227"/>
    </location>
</feature>
<dbReference type="OrthoDB" id="6256716at2759"/>
<dbReference type="PANTHER" id="PTHR15231">
    <property type="entry name" value="PHOSPHATIDYLINOSITOL N-ACETYLGLUCOSAMINYLTRANSFERASE SUBUNIT H"/>
    <property type="match status" value="1"/>
</dbReference>
<dbReference type="InterPro" id="IPR044215">
    <property type="entry name" value="PIG-H"/>
</dbReference>
<keyword evidence="4" id="KW-0812">Transmembrane</keyword>
<protein>
    <recommendedName>
        <fullName evidence="5">Phosphatidylinositol N-acetylglucosaminyltransferase subunit H conserved domain-containing protein</fullName>
    </recommendedName>
</protein>
<feature type="domain" description="Phosphatidylinositol N-acetylglucosaminyltransferase subunit H conserved" evidence="5">
    <location>
        <begin position="100"/>
        <end position="163"/>
    </location>
</feature>
<evidence type="ECO:0000256" key="1">
    <source>
        <dbReference type="ARBA" id="ARBA00004687"/>
    </source>
</evidence>
<sequence length="227" mass="24174">MPREGDHERVVVWGDSLSFACESATGAMVRMTARSEARGRRRAWLGQLLAAVGVALLALDAATWMTGVAALGGVRLWAAAAAVCGALLWKSASQAVVAETVLVLGDVGVQLITSFRGGGSTKRLVDASRVRAAIINEHVALSGVHNYVGLVVDGLDHMEVLFPSFKLPIPLVEHSCWVVSHVVFGEPEPPVMNQKRFDERRRATTWGPVEGRGSGRHEPLAPDAPAA</sequence>
<comment type="caution">
    <text evidence="7">The sequence shown here is derived from an EMBL/GenBank/DDBJ whole genome shotgun (WGS) entry which is preliminary data.</text>
</comment>
<keyword evidence="4" id="KW-1133">Transmembrane helix</keyword>
<dbReference type="GO" id="GO:0000506">
    <property type="term" value="C:glycosylphosphatidylinositol-N-acetylglucosaminyltransferase (GPI-GnT) complex"/>
    <property type="evidence" value="ECO:0007669"/>
    <property type="project" value="InterPro"/>
</dbReference>
<dbReference type="Proteomes" id="UP000325113">
    <property type="component" value="Unassembled WGS sequence"/>
</dbReference>